<feature type="transmembrane region" description="Helical" evidence="1">
    <location>
        <begin position="263"/>
        <end position="281"/>
    </location>
</feature>
<sequence>MIDTPQDKYRISIRGQEIPIIVGILTILATLSVLYFQRQVRSVSYQYSTNKVFEASLPDVQLTYKNVIADKLYITDIKISNTGNQTIKSSEIIEGISIGFGKVCRILEANIIESNPEEAISGFSENILSDSFSAKFKPSLMNPKDSATIRFITKDCQPNVQISARIEGIKDISGKPDNSRDVLKILMISIPLLTILLVISFGQDKNRSDKRNKISKLREQIHYIEKHNLFDSPEERQKIDQHKKQIKKYQEDLRGTRSFKENTSLIVIIFLLFFSAISAIIL</sequence>
<proteinExistence type="predicted"/>
<keyword evidence="1" id="KW-0472">Membrane</keyword>
<dbReference type="EMBL" id="BMOL01000011">
    <property type="protein sequence ID" value="GGL85925.1"/>
    <property type="molecule type" value="Genomic_DNA"/>
</dbReference>
<feature type="transmembrane region" description="Helical" evidence="1">
    <location>
        <begin position="18"/>
        <end position="36"/>
    </location>
</feature>
<evidence type="ECO:0000313" key="2">
    <source>
        <dbReference type="EMBL" id="GGL85925.1"/>
    </source>
</evidence>
<feature type="transmembrane region" description="Helical" evidence="1">
    <location>
        <begin position="182"/>
        <end position="202"/>
    </location>
</feature>
<dbReference type="RefSeq" id="WP_188972419.1">
    <property type="nucleotide sequence ID" value="NZ_BMOL01000011.1"/>
</dbReference>
<keyword evidence="3" id="KW-1185">Reference proteome</keyword>
<accession>A0ABQ2GCA2</accession>
<name>A0ABQ2GCA2_9DEIO</name>
<comment type="caution">
    <text evidence="2">The sequence shown here is derived from an EMBL/GenBank/DDBJ whole genome shotgun (WGS) entry which is preliminary data.</text>
</comment>
<reference evidence="3" key="1">
    <citation type="journal article" date="2019" name="Int. J. Syst. Evol. Microbiol.">
        <title>The Global Catalogue of Microorganisms (GCM) 10K type strain sequencing project: providing services to taxonomists for standard genome sequencing and annotation.</title>
        <authorList>
            <consortium name="The Broad Institute Genomics Platform"/>
            <consortium name="The Broad Institute Genome Sequencing Center for Infectious Disease"/>
            <person name="Wu L."/>
            <person name="Ma J."/>
        </authorList>
    </citation>
    <scope>NUCLEOTIDE SEQUENCE [LARGE SCALE GENOMIC DNA]</scope>
    <source>
        <strain evidence="3">JCM 15442</strain>
    </source>
</reference>
<dbReference type="Proteomes" id="UP000639973">
    <property type="component" value="Unassembled WGS sequence"/>
</dbReference>
<evidence type="ECO:0000313" key="3">
    <source>
        <dbReference type="Proteomes" id="UP000639973"/>
    </source>
</evidence>
<evidence type="ECO:0000256" key="1">
    <source>
        <dbReference type="SAM" id="Phobius"/>
    </source>
</evidence>
<protein>
    <submittedName>
        <fullName evidence="2">Uncharacterized protein</fullName>
    </submittedName>
</protein>
<gene>
    <name evidence="2" type="ORF">GCM10010840_24810</name>
</gene>
<organism evidence="2 3">
    <name type="scientific">Deinococcus aerolatus</name>
    <dbReference type="NCBI Taxonomy" id="522487"/>
    <lineage>
        <taxon>Bacteria</taxon>
        <taxon>Thermotogati</taxon>
        <taxon>Deinococcota</taxon>
        <taxon>Deinococci</taxon>
        <taxon>Deinococcales</taxon>
        <taxon>Deinococcaceae</taxon>
        <taxon>Deinococcus</taxon>
    </lineage>
</organism>
<keyword evidence="1" id="KW-1133">Transmembrane helix</keyword>
<keyword evidence="1" id="KW-0812">Transmembrane</keyword>